<feature type="transmembrane region" description="Helical" evidence="3">
    <location>
        <begin position="346"/>
        <end position="365"/>
    </location>
</feature>
<reference evidence="6" key="1">
    <citation type="submission" date="2022-11" db="UniProtKB">
        <authorList>
            <consortium name="WormBaseParasite"/>
        </authorList>
    </citation>
    <scope>IDENTIFICATION</scope>
</reference>
<feature type="compositionally biased region" description="Polar residues" evidence="2">
    <location>
        <begin position="1"/>
        <end position="13"/>
    </location>
</feature>
<evidence type="ECO:0000259" key="4">
    <source>
        <dbReference type="PROSITE" id="PS50850"/>
    </source>
</evidence>
<feature type="domain" description="Major facilitator superfamily (MFS) profile" evidence="4">
    <location>
        <begin position="69"/>
        <end position="502"/>
    </location>
</feature>
<feature type="transmembrane region" description="Helical" evidence="3">
    <location>
        <begin position="252"/>
        <end position="272"/>
    </location>
</feature>
<keyword evidence="3" id="KW-0472">Membrane</keyword>
<dbReference type="InterPro" id="IPR036259">
    <property type="entry name" value="MFS_trans_sf"/>
</dbReference>
<feature type="transmembrane region" description="Helical" evidence="3">
    <location>
        <begin position="220"/>
        <end position="240"/>
    </location>
</feature>
<protein>
    <submittedName>
        <fullName evidence="6">Major facilitator superfamily (MFS) profile domain-containing protein</fullName>
    </submittedName>
</protein>
<dbReference type="InterPro" id="IPR020846">
    <property type="entry name" value="MFS_dom"/>
</dbReference>
<organism evidence="5 6">
    <name type="scientific">Plectus sambesii</name>
    <dbReference type="NCBI Taxonomy" id="2011161"/>
    <lineage>
        <taxon>Eukaryota</taxon>
        <taxon>Metazoa</taxon>
        <taxon>Ecdysozoa</taxon>
        <taxon>Nematoda</taxon>
        <taxon>Chromadorea</taxon>
        <taxon>Plectida</taxon>
        <taxon>Plectina</taxon>
        <taxon>Plectoidea</taxon>
        <taxon>Plectidae</taxon>
        <taxon>Plectus</taxon>
    </lineage>
</organism>
<feature type="transmembrane region" description="Helical" evidence="3">
    <location>
        <begin position="443"/>
        <end position="468"/>
    </location>
</feature>
<feature type="transmembrane region" description="Helical" evidence="3">
    <location>
        <begin position="192"/>
        <end position="213"/>
    </location>
</feature>
<dbReference type="AlphaFoldDB" id="A0A914WYF1"/>
<dbReference type="InterPro" id="IPR011701">
    <property type="entry name" value="MFS"/>
</dbReference>
<feature type="transmembrane region" description="Helical" evidence="3">
    <location>
        <begin position="385"/>
        <end position="404"/>
    </location>
</feature>
<keyword evidence="5" id="KW-1185">Reference proteome</keyword>
<name>A0A914WYF1_9BILA</name>
<dbReference type="PANTHER" id="PTHR45757">
    <property type="entry name" value="PROTEIN CBG23364-RELATED"/>
    <property type="match status" value="1"/>
</dbReference>
<feature type="transmembrane region" description="Helical" evidence="3">
    <location>
        <begin position="410"/>
        <end position="431"/>
    </location>
</feature>
<dbReference type="GO" id="GO:0016020">
    <property type="term" value="C:membrane"/>
    <property type="evidence" value="ECO:0007669"/>
    <property type="project" value="UniProtKB-SubCell"/>
</dbReference>
<feature type="transmembrane region" description="Helical" evidence="3">
    <location>
        <begin position="304"/>
        <end position="326"/>
    </location>
</feature>
<feature type="transmembrane region" description="Helical" evidence="3">
    <location>
        <begin position="133"/>
        <end position="153"/>
    </location>
</feature>
<dbReference type="Pfam" id="PF07690">
    <property type="entry name" value="MFS_1"/>
    <property type="match status" value="1"/>
</dbReference>
<accession>A0A914WYF1</accession>
<dbReference type="Gene3D" id="1.20.1250.20">
    <property type="entry name" value="MFS general substrate transporter like domains"/>
    <property type="match status" value="2"/>
</dbReference>
<evidence type="ECO:0000256" key="2">
    <source>
        <dbReference type="SAM" id="MobiDB-lite"/>
    </source>
</evidence>
<dbReference type="SUPFAM" id="SSF103473">
    <property type="entry name" value="MFS general substrate transporter"/>
    <property type="match status" value="1"/>
</dbReference>
<dbReference type="PROSITE" id="PS50850">
    <property type="entry name" value="MFS"/>
    <property type="match status" value="1"/>
</dbReference>
<sequence>MASDNRNGSNKILSNDDMEDEKSVKCSTGNRTRYVVLVLATLCLSSVLSNILTFNFTIICMTSSTEGISAGNLSSAAVISAATVATLKSKPQNDTEMLLAMNLTEEGERSNSSKVFDEGSPAEFNYSASTKSLLFAAVAIGALLVALPMPLLLTHLSTRYVFTIVGLISAVSTAAVPTAARMGVPYLLVARVFQGVGLAACLPIIGSVTAHWATLKQSGVFIALLSSFLQVAPIVTMPVAGELCTSELGWPAVYYFHAMAAVVCFTVFFLYFRDFPKKHPCVSSEEVSKIENGKYIHRSKKIPYMAIIKTPAVWAIWVAAIGNFFGTQLVLQFTPTYLNKVLKYPVANTGFASALPSFIMFFIKLGAGLTSDKVTCLPENLKVRVYNTLAVGGQGFFFIALAFVPATEMTIGLITLICATSILGFNSGGFFKSTQLLARHHSHFVMAHISFINCACMLLVPIVVDVLAPNDAELEWRNVFLFHAAVMITANAFFCLFASGKPAVWALDRSKIPTPSANNRQPAGHKVYTVSPQPGTLGAVKVL</sequence>
<keyword evidence="3" id="KW-1133">Transmembrane helix</keyword>
<proteinExistence type="predicted"/>
<feature type="region of interest" description="Disordered" evidence="2">
    <location>
        <begin position="1"/>
        <end position="24"/>
    </location>
</feature>
<evidence type="ECO:0000256" key="3">
    <source>
        <dbReference type="SAM" id="Phobius"/>
    </source>
</evidence>
<keyword evidence="3" id="KW-0812">Transmembrane</keyword>
<evidence type="ECO:0000313" key="6">
    <source>
        <dbReference type="WBParaSite" id="PSAMB.scaffold529size47957.g6659.t1"/>
    </source>
</evidence>
<dbReference type="Proteomes" id="UP000887566">
    <property type="component" value="Unplaced"/>
</dbReference>
<feature type="transmembrane region" description="Helical" evidence="3">
    <location>
        <begin position="480"/>
        <end position="499"/>
    </location>
</feature>
<dbReference type="WBParaSite" id="PSAMB.scaffold529size47957.g6659.t1">
    <property type="protein sequence ID" value="PSAMB.scaffold529size47957.g6659.t1"/>
    <property type="gene ID" value="PSAMB.scaffold529size47957.g6659"/>
</dbReference>
<evidence type="ECO:0000256" key="1">
    <source>
        <dbReference type="ARBA" id="ARBA00004141"/>
    </source>
</evidence>
<dbReference type="GO" id="GO:0022857">
    <property type="term" value="F:transmembrane transporter activity"/>
    <property type="evidence" value="ECO:0007669"/>
    <property type="project" value="InterPro"/>
</dbReference>
<feature type="transmembrane region" description="Helical" evidence="3">
    <location>
        <begin position="160"/>
        <end position="180"/>
    </location>
</feature>
<feature type="transmembrane region" description="Helical" evidence="3">
    <location>
        <begin position="34"/>
        <end position="59"/>
    </location>
</feature>
<evidence type="ECO:0000313" key="5">
    <source>
        <dbReference type="Proteomes" id="UP000887566"/>
    </source>
</evidence>
<comment type="subcellular location">
    <subcellularLocation>
        <location evidence="1">Membrane</location>
        <topology evidence="1">Multi-pass membrane protein</topology>
    </subcellularLocation>
</comment>
<dbReference type="PANTHER" id="PTHR45757:SF23">
    <property type="entry name" value="MAJOR FACILITATOR SUPERFAMILY (MFS) PROFILE DOMAIN-CONTAINING PROTEIN"/>
    <property type="match status" value="1"/>
</dbReference>